<evidence type="ECO:0000313" key="2">
    <source>
        <dbReference type="Proteomes" id="UP001060085"/>
    </source>
</evidence>
<evidence type="ECO:0000313" key="1">
    <source>
        <dbReference type="EMBL" id="KAI5673374.1"/>
    </source>
</evidence>
<reference evidence="2" key="1">
    <citation type="journal article" date="2023" name="Nat. Plants">
        <title>Single-cell RNA sequencing provides a high-resolution roadmap for understanding the multicellular compartmentation of specialized metabolism.</title>
        <authorList>
            <person name="Sun S."/>
            <person name="Shen X."/>
            <person name="Li Y."/>
            <person name="Li Y."/>
            <person name="Wang S."/>
            <person name="Li R."/>
            <person name="Zhang H."/>
            <person name="Shen G."/>
            <person name="Guo B."/>
            <person name="Wei J."/>
            <person name="Xu J."/>
            <person name="St-Pierre B."/>
            <person name="Chen S."/>
            <person name="Sun C."/>
        </authorList>
    </citation>
    <scope>NUCLEOTIDE SEQUENCE [LARGE SCALE GENOMIC DNA]</scope>
</reference>
<dbReference type="EMBL" id="CM044703">
    <property type="protein sequence ID" value="KAI5673374.1"/>
    <property type="molecule type" value="Genomic_DNA"/>
</dbReference>
<name>A0ACC0BLB5_CATRO</name>
<proteinExistence type="predicted"/>
<organism evidence="1 2">
    <name type="scientific">Catharanthus roseus</name>
    <name type="common">Madagascar periwinkle</name>
    <name type="synonym">Vinca rosea</name>
    <dbReference type="NCBI Taxonomy" id="4058"/>
    <lineage>
        <taxon>Eukaryota</taxon>
        <taxon>Viridiplantae</taxon>
        <taxon>Streptophyta</taxon>
        <taxon>Embryophyta</taxon>
        <taxon>Tracheophyta</taxon>
        <taxon>Spermatophyta</taxon>
        <taxon>Magnoliopsida</taxon>
        <taxon>eudicotyledons</taxon>
        <taxon>Gunneridae</taxon>
        <taxon>Pentapetalae</taxon>
        <taxon>asterids</taxon>
        <taxon>lamiids</taxon>
        <taxon>Gentianales</taxon>
        <taxon>Apocynaceae</taxon>
        <taxon>Rauvolfioideae</taxon>
        <taxon>Vinceae</taxon>
        <taxon>Catharanthinae</taxon>
        <taxon>Catharanthus</taxon>
    </lineage>
</organism>
<gene>
    <name evidence="1" type="ORF">M9H77_13738</name>
</gene>
<sequence>MDLEQQRQWRSDLGPVTDRNDRTHGRTVTTSSRGLRGSHSVSNIHTTPAPVDPSSIQPPYRRPPSSSYYPYESCSQPSSYLLPVQHHVTHPTGPVDPQLGSSFVDELLLGFQDVSPYSSHHMDYFRSSGHHGRDDGCKETVQAGGDDVDVQGDNLEDEAEHVQGKNEGEIEEDVDLGGLWDDCCGSSTFMPIC</sequence>
<dbReference type="Proteomes" id="UP001060085">
    <property type="component" value="Linkage Group LG03"/>
</dbReference>
<accession>A0ACC0BLB5</accession>
<protein>
    <submittedName>
        <fullName evidence="1">Uncharacterized protein</fullName>
    </submittedName>
</protein>
<comment type="caution">
    <text evidence="1">The sequence shown here is derived from an EMBL/GenBank/DDBJ whole genome shotgun (WGS) entry which is preliminary data.</text>
</comment>
<keyword evidence="2" id="KW-1185">Reference proteome</keyword>